<sequence length="167" mass="18530">MDDQDGFCGEDAAMVTVHLSGEVPDLSSNCHYLSALVRDCGAKNRCPLGVVVDDLRVEEAAFRGRKLLGTTLTIPHGYSGYVLEMHNGQKEKAPKNEGESNCWKARATFQNFTYWNHDSLPSQDDAFVRCFHWFPVANALHKPVEPDELASATRESQVEGAQTSKDK</sequence>
<dbReference type="PANTHER" id="PTHR47204:SF1">
    <property type="entry name" value="RIBONUCLEASE H2 SUBUNIT C"/>
    <property type="match status" value="1"/>
</dbReference>
<dbReference type="GO" id="GO:0032299">
    <property type="term" value="C:ribonuclease H2 complex"/>
    <property type="evidence" value="ECO:0007669"/>
    <property type="project" value="InterPro"/>
</dbReference>
<dbReference type="CDD" id="cd09271">
    <property type="entry name" value="RNase_H2-C"/>
    <property type="match status" value="1"/>
</dbReference>
<dbReference type="Gene3D" id="2.40.128.680">
    <property type="match status" value="1"/>
</dbReference>
<dbReference type="InterPro" id="IPR013924">
    <property type="entry name" value="RNase_H2_suC"/>
</dbReference>
<dbReference type="Gramene" id="ERN14809">
    <property type="protein sequence ID" value="ERN14809"/>
    <property type="gene ID" value="AMTR_s00032p00090570"/>
</dbReference>
<dbReference type="HOGENOM" id="CLU_097632_2_0_1"/>
<evidence type="ECO:0000313" key="3">
    <source>
        <dbReference type="Proteomes" id="UP000017836"/>
    </source>
</evidence>
<dbReference type="eggNOG" id="ENOG502RZE4">
    <property type="taxonomic scope" value="Eukaryota"/>
</dbReference>
<dbReference type="AlphaFoldDB" id="U5CXC1"/>
<dbReference type="Pfam" id="PF08615">
    <property type="entry name" value="RNase_H2_suC"/>
    <property type="match status" value="1"/>
</dbReference>
<protein>
    <submittedName>
        <fullName evidence="2">Uncharacterized protein</fullName>
    </submittedName>
</protein>
<dbReference type="Proteomes" id="UP000017836">
    <property type="component" value="Unassembled WGS sequence"/>
</dbReference>
<proteinExistence type="predicted"/>
<evidence type="ECO:0000313" key="2">
    <source>
        <dbReference type="EMBL" id="ERN14809.1"/>
    </source>
</evidence>
<reference evidence="3" key="1">
    <citation type="journal article" date="2013" name="Science">
        <title>The Amborella genome and the evolution of flowering plants.</title>
        <authorList>
            <consortium name="Amborella Genome Project"/>
        </authorList>
    </citation>
    <scope>NUCLEOTIDE SEQUENCE [LARGE SCALE GENOMIC DNA]</scope>
</reference>
<evidence type="ECO:0000256" key="1">
    <source>
        <dbReference type="SAM" id="MobiDB-lite"/>
    </source>
</evidence>
<dbReference type="EMBL" id="KI392518">
    <property type="protein sequence ID" value="ERN14809.1"/>
    <property type="molecule type" value="Genomic_DNA"/>
</dbReference>
<gene>
    <name evidence="2" type="ORF">AMTR_s00032p00090570</name>
</gene>
<accession>U5CXC1</accession>
<organism evidence="2 3">
    <name type="scientific">Amborella trichopoda</name>
    <dbReference type="NCBI Taxonomy" id="13333"/>
    <lineage>
        <taxon>Eukaryota</taxon>
        <taxon>Viridiplantae</taxon>
        <taxon>Streptophyta</taxon>
        <taxon>Embryophyta</taxon>
        <taxon>Tracheophyta</taxon>
        <taxon>Spermatophyta</taxon>
        <taxon>Magnoliopsida</taxon>
        <taxon>Amborellales</taxon>
        <taxon>Amborellaceae</taxon>
        <taxon>Amborella</taxon>
    </lineage>
</organism>
<dbReference type="PANTHER" id="PTHR47204">
    <property type="entry name" value="OS02G0168900 PROTEIN"/>
    <property type="match status" value="1"/>
</dbReference>
<dbReference type="GO" id="GO:0006401">
    <property type="term" value="P:RNA catabolic process"/>
    <property type="evidence" value="ECO:0007669"/>
    <property type="project" value="InterPro"/>
</dbReference>
<keyword evidence="3" id="KW-1185">Reference proteome</keyword>
<name>U5CXC1_AMBTC</name>
<feature type="region of interest" description="Disordered" evidence="1">
    <location>
        <begin position="147"/>
        <end position="167"/>
    </location>
</feature>
<feature type="compositionally biased region" description="Polar residues" evidence="1">
    <location>
        <begin position="153"/>
        <end position="167"/>
    </location>
</feature>